<dbReference type="Proteomes" id="UP001279734">
    <property type="component" value="Unassembled WGS sequence"/>
</dbReference>
<keyword evidence="2" id="KW-1185">Reference proteome</keyword>
<comment type="caution">
    <text evidence="1">The sequence shown here is derived from an EMBL/GenBank/DDBJ whole genome shotgun (WGS) entry which is preliminary data.</text>
</comment>
<protein>
    <submittedName>
        <fullName evidence="1">Uncharacterized protein</fullName>
    </submittedName>
</protein>
<organism evidence="1 2">
    <name type="scientific">Nepenthes gracilis</name>
    <name type="common">Slender pitcher plant</name>
    <dbReference type="NCBI Taxonomy" id="150966"/>
    <lineage>
        <taxon>Eukaryota</taxon>
        <taxon>Viridiplantae</taxon>
        <taxon>Streptophyta</taxon>
        <taxon>Embryophyta</taxon>
        <taxon>Tracheophyta</taxon>
        <taxon>Spermatophyta</taxon>
        <taxon>Magnoliopsida</taxon>
        <taxon>eudicotyledons</taxon>
        <taxon>Gunneridae</taxon>
        <taxon>Pentapetalae</taxon>
        <taxon>Caryophyllales</taxon>
        <taxon>Nepenthaceae</taxon>
        <taxon>Nepenthes</taxon>
    </lineage>
</organism>
<reference evidence="1" key="1">
    <citation type="submission" date="2023-05" db="EMBL/GenBank/DDBJ databases">
        <title>Nepenthes gracilis genome sequencing.</title>
        <authorList>
            <person name="Fukushima K."/>
        </authorList>
    </citation>
    <scope>NUCLEOTIDE SEQUENCE</scope>
    <source>
        <strain evidence="1">SING2019-196</strain>
    </source>
</reference>
<proteinExistence type="predicted"/>
<evidence type="ECO:0000313" key="2">
    <source>
        <dbReference type="Proteomes" id="UP001279734"/>
    </source>
</evidence>
<gene>
    <name evidence="1" type="ORF">Nepgr_031189</name>
</gene>
<name>A0AAD3TI08_NEPGR</name>
<dbReference type="EMBL" id="BSYO01000036">
    <property type="protein sequence ID" value="GMH29346.1"/>
    <property type="molecule type" value="Genomic_DNA"/>
</dbReference>
<evidence type="ECO:0000313" key="1">
    <source>
        <dbReference type="EMBL" id="GMH29346.1"/>
    </source>
</evidence>
<dbReference type="AlphaFoldDB" id="A0AAD3TI08"/>
<sequence length="141" mass="15803">MLKADAKLTAVKTALQELNTSVGNISENVLVAKTALECCQIDLLSPPLHRGRTSSPRKKCSGRDVIFYSSAVRQALNLILIDFFNAPSKSNLGALLRWTSRDSWPWEKWEEWQFLGKSQMLGQEFCCQDFFGSDCVLDISA</sequence>
<accession>A0AAD3TI08</accession>